<dbReference type="SUPFAM" id="SSF81606">
    <property type="entry name" value="PP2C-like"/>
    <property type="match status" value="1"/>
</dbReference>
<comment type="similarity">
    <text evidence="4">Belongs to the PP2C family.</text>
</comment>
<evidence type="ECO:0000313" key="8">
    <source>
        <dbReference type="Proteomes" id="UP001445076"/>
    </source>
</evidence>
<evidence type="ECO:0000256" key="2">
    <source>
        <dbReference type="ARBA" id="ARBA00022801"/>
    </source>
</evidence>
<dbReference type="GO" id="GO:0046872">
    <property type="term" value="F:metal ion binding"/>
    <property type="evidence" value="ECO:0007669"/>
    <property type="project" value="UniProtKB-KW"/>
</dbReference>
<keyword evidence="8" id="KW-1185">Reference proteome</keyword>
<gene>
    <name evidence="7" type="ORF">OTU49_004409</name>
</gene>
<evidence type="ECO:0000256" key="1">
    <source>
        <dbReference type="ARBA" id="ARBA00022723"/>
    </source>
</evidence>
<dbReference type="InterPro" id="IPR000222">
    <property type="entry name" value="PP2C_BS"/>
</dbReference>
<name>A0AAW0X265_CHEQU</name>
<evidence type="ECO:0000256" key="3">
    <source>
        <dbReference type="ARBA" id="ARBA00022912"/>
    </source>
</evidence>
<dbReference type="GO" id="GO:0005739">
    <property type="term" value="C:mitochondrion"/>
    <property type="evidence" value="ECO:0007669"/>
    <property type="project" value="TreeGrafter"/>
</dbReference>
<dbReference type="Proteomes" id="UP001445076">
    <property type="component" value="Unassembled WGS sequence"/>
</dbReference>
<dbReference type="GO" id="GO:0004741">
    <property type="term" value="F:[pyruvate dehydrogenase (acetyl-transferring)]-phosphatase activity"/>
    <property type="evidence" value="ECO:0007669"/>
    <property type="project" value="TreeGrafter"/>
</dbReference>
<proteinExistence type="inferred from homology"/>
<feature type="region of interest" description="Disordered" evidence="5">
    <location>
        <begin position="597"/>
        <end position="663"/>
    </location>
</feature>
<keyword evidence="3 4" id="KW-0904">Protein phosphatase</keyword>
<dbReference type="Pfam" id="PF00481">
    <property type="entry name" value="PP2C"/>
    <property type="match status" value="2"/>
</dbReference>
<reference evidence="7" key="2">
    <citation type="submission" date="2024-01" db="EMBL/GenBank/DDBJ databases">
        <authorList>
            <person name="He J."/>
            <person name="Wang M."/>
            <person name="Zheng J."/>
            <person name="Liu Z."/>
        </authorList>
    </citation>
    <scope>NUCLEOTIDE SEQUENCE</scope>
    <source>
        <strain evidence="7">ZL_2023a</strain>
        <tissue evidence="7">Muscle</tissue>
    </source>
</reference>
<accession>A0AAW0X265</accession>
<dbReference type="EMBL" id="JARKIK010000042">
    <property type="protein sequence ID" value="KAK8737254.1"/>
    <property type="molecule type" value="Genomic_DNA"/>
</dbReference>
<evidence type="ECO:0000256" key="5">
    <source>
        <dbReference type="SAM" id="MobiDB-lite"/>
    </source>
</evidence>
<feature type="domain" description="PPM-type phosphatase" evidence="6">
    <location>
        <begin position="232"/>
        <end position="586"/>
    </location>
</feature>
<evidence type="ECO:0000256" key="4">
    <source>
        <dbReference type="RuleBase" id="RU003465"/>
    </source>
</evidence>
<evidence type="ECO:0000259" key="6">
    <source>
        <dbReference type="PROSITE" id="PS51746"/>
    </source>
</evidence>
<dbReference type="InterPro" id="IPR001932">
    <property type="entry name" value="PPM-type_phosphatase-like_dom"/>
</dbReference>
<dbReference type="EMBL" id="JARKIK010000042">
    <property type="protein sequence ID" value="KAK8737255.1"/>
    <property type="molecule type" value="Genomic_DNA"/>
</dbReference>
<organism evidence="7 8">
    <name type="scientific">Cherax quadricarinatus</name>
    <name type="common">Australian red claw crayfish</name>
    <dbReference type="NCBI Taxonomy" id="27406"/>
    <lineage>
        <taxon>Eukaryota</taxon>
        <taxon>Metazoa</taxon>
        <taxon>Ecdysozoa</taxon>
        <taxon>Arthropoda</taxon>
        <taxon>Crustacea</taxon>
        <taxon>Multicrustacea</taxon>
        <taxon>Malacostraca</taxon>
        <taxon>Eumalacostraca</taxon>
        <taxon>Eucarida</taxon>
        <taxon>Decapoda</taxon>
        <taxon>Pleocyemata</taxon>
        <taxon>Astacidea</taxon>
        <taxon>Parastacoidea</taxon>
        <taxon>Parastacidae</taxon>
        <taxon>Cherax</taxon>
    </lineage>
</organism>
<dbReference type="PANTHER" id="PTHR13832:SF354">
    <property type="entry name" value="GM14138P"/>
    <property type="match status" value="1"/>
</dbReference>
<dbReference type="PANTHER" id="PTHR13832">
    <property type="entry name" value="PROTEIN PHOSPHATASE 2C"/>
    <property type="match status" value="1"/>
</dbReference>
<keyword evidence="2 4" id="KW-0378">Hydrolase</keyword>
<comment type="caution">
    <text evidence="7">The sequence shown here is derived from an EMBL/GenBank/DDBJ whole genome shotgun (WGS) entry which is preliminary data.</text>
</comment>
<dbReference type="InterPro" id="IPR036457">
    <property type="entry name" value="PPM-type-like_dom_sf"/>
</dbReference>
<evidence type="ECO:0000313" key="7">
    <source>
        <dbReference type="EMBL" id="KAK8737255.1"/>
    </source>
</evidence>
<dbReference type="AlphaFoldDB" id="A0AAW0X265"/>
<sequence length="694" mass="76875">MLNRFKTALYNVVGSFDPGDGTLGGLGPGVTNNLPTAAGVARTGVSSSSSKEKSLRFPYTRPHFLQLGSEDEIQVTADHAIRPIICPRDISRLPWKSGYAETINAGKSKRNEDQAVVQVGLLTRPIKIAASSRTYTSQDKRTFNKPESVINGYGDADQLQPEVQEHTVVLSPQGSTLSASPATELKEDFNHSASSFRKERSNKKLSRIAIEQNTVIHHPLEETPSHSSKPLPSQPSTLQQPLVSSVSLPYYLFGVFDGHAGWGAAVAAANQLHHLIHEKLCDVIDILIPDPFEDNSFKVQSPLWAPEKEVTVENAVTGALEYAFWQMDQIIGEDKHKFQLLGGCTACVALFIHGKLYIANAGDSRGVLSLNGQPHPMSFDFTPETETQRIRKLGAMHPGLLGGEFTHLDFIRRPLRSDLGKRVLYRDHFMTGWAYKTLTQDDLKYPLVCGEGKRSRVLATIGVTRGFGDHDLKAQCSSIPIKPFLTPEPEVRIFDVASADLTDGDVLILATDGLWDITSNEKAVSAVLKSLSHFPAEDHDKYKYRYTSAAQDLVMGSRGKLRDRNWRTSNDKHATIDDITVFVIPLKPYKEEYQEWTSKQKANGGDDEKSSSQSINSPNIKCDASELEADTVASDKNLSEEEKRPYPPVMLNAGDSLNHEKDALEIKPQEDYFKNEVNQEAQAEQRLNTTLHDT</sequence>
<dbReference type="InterPro" id="IPR015655">
    <property type="entry name" value="PP2C"/>
</dbReference>
<dbReference type="CDD" id="cd00143">
    <property type="entry name" value="PP2Cc"/>
    <property type="match status" value="1"/>
</dbReference>
<dbReference type="SMART" id="SM00332">
    <property type="entry name" value="PP2Cc"/>
    <property type="match status" value="1"/>
</dbReference>
<reference evidence="7 8" key="1">
    <citation type="journal article" date="2024" name="BMC Genomics">
        <title>Genome assembly of redclaw crayfish (Cherax quadricarinatus) provides insights into its immune adaptation and hypoxia tolerance.</title>
        <authorList>
            <person name="Liu Z."/>
            <person name="Zheng J."/>
            <person name="Li H."/>
            <person name="Fang K."/>
            <person name="Wang S."/>
            <person name="He J."/>
            <person name="Zhou D."/>
            <person name="Weng S."/>
            <person name="Chi M."/>
            <person name="Gu Z."/>
            <person name="He J."/>
            <person name="Li F."/>
            <person name="Wang M."/>
        </authorList>
    </citation>
    <scope>NUCLEOTIDE SEQUENCE [LARGE SCALE GENOMIC DNA]</scope>
    <source>
        <strain evidence="7">ZL_2023a</strain>
    </source>
</reference>
<dbReference type="Gene3D" id="3.60.40.10">
    <property type="entry name" value="PPM-type phosphatase domain"/>
    <property type="match status" value="1"/>
</dbReference>
<dbReference type="PROSITE" id="PS51746">
    <property type="entry name" value="PPM_2"/>
    <property type="match status" value="1"/>
</dbReference>
<dbReference type="PROSITE" id="PS01032">
    <property type="entry name" value="PPM_1"/>
    <property type="match status" value="1"/>
</dbReference>
<keyword evidence="1" id="KW-0479">Metal-binding</keyword>
<protein>
    <recommendedName>
        <fullName evidence="6">PPM-type phosphatase domain-containing protein</fullName>
    </recommendedName>
</protein>